<reference evidence="1" key="1">
    <citation type="submission" date="2018-05" db="EMBL/GenBank/DDBJ databases">
        <authorList>
            <person name="Lanie J.A."/>
            <person name="Ng W.-L."/>
            <person name="Kazmierczak K.M."/>
            <person name="Andrzejewski T.M."/>
            <person name="Davidsen T.M."/>
            <person name="Wayne K.J."/>
            <person name="Tettelin H."/>
            <person name="Glass J.I."/>
            <person name="Rusch D."/>
            <person name="Podicherti R."/>
            <person name="Tsui H.-C.T."/>
            <person name="Winkler M.E."/>
        </authorList>
    </citation>
    <scope>NUCLEOTIDE SEQUENCE</scope>
</reference>
<accession>A0A382PTG5</accession>
<dbReference type="EMBL" id="UINC01109242">
    <property type="protein sequence ID" value="SVC75928.1"/>
    <property type="molecule type" value="Genomic_DNA"/>
</dbReference>
<dbReference type="AlphaFoldDB" id="A0A382PTG5"/>
<sequence length="26" mass="3005">MTKQKEKLFKQGALISVVRPERSDKS</sequence>
<gene>
    <name evidence="1" type="ORF">METZ01_LOCUS328782</name>
</gene>
<protein>
    <submittedName>
        <fullName evidence="1">Uncharacterized protein</fullName>
    </submittedName>
</protein>
<name>A0A382PTG5_9ZZZZ</name>
<organism evidence="1">
    <name type="scientific">marine metagenome</name>
    <dbReference type="NCBI Taxonomy" id="408172"/>
    <lineage>
        <taxon>unclassified sequences</taxon>
        <taxon>metagenomes</taxon>
        <taxon>ecological metagenomes</taxon>
    </lineage>
</organism>
<evidence type="ECO:0000313" key="1">
    <source>
        <dbReference type="EMBL" id="SVC75928.1"/>
    </source>
</evidence>
<proteinExistence type="predicted"/>